<evidence type="ECO:0000256" key="1">
    <source>
        <dbReference type="SAM" id="MobiDB-lite"/>
    </source>
</evidence>
<dbReference type="Proteomes" id="UP000297089">
    <property type="component" value="Segment"/>
</dbReference>
<dbReference type="SMART" id="SM00199">
    <property type="entry name" value="SCY"/>
    <property type="match status" value="1"/>
</dbReference>
<dbReference type="GO" id="GO:0006955">
    <property type="term" value="P:immune response"/>
    <property type="evidence" value="ECO:0007669"/>
    <property type="project" value="InterPro"/>
</dbReference>
<evidence type="ECO:0000313" key="3">
    <source>
        <dbReference type="EMBL" id="AJE29653.1"/>
    </source>
</evidence>
<dbReference type="EMBL" id="KP265674">
    <property type="protein sequence ID" value="AJE29653.1"/>
    <property type="molecule type" value="Genomic_DNA"/>
</dbReference>
<dbReference type="PANTHER" id="PTHR12015">
    <property type="entry name" value="SMALL INDUCIBLE CYTOKINE A"/>
    <property type="match status" value="1"/>
</dbReference>
<gene>
    <name evidence="3" type="primary">N4</name>
</gene>
<feature type="domain" description="Chemokine interleukin-8-like" evidence="2">
    <location>
        <begin position="31"/>
        <end position="89"/>
    </location>
</feature>
<protein>
    <submittedName>
        <fullName evidence="3">N4</fullName>
    </submittedName>
</protein>
<keyword evidence="4" id="KW-1185">Reference proteome</keyword>
<name>A0A0B5D6D2_9GAMA</name>
<dbReference type="Gene3D" id="2.40.50.40">
    <property type="match status" value="1"/>
</dbReference>
<dbReference type="InterPro" id="IPR036048">
    <property type="entry name" value="Interleukin_8-like_sf"/>
</dbReference>
<dbReference type="CDD" id="cd00272">
    <property type="entry name" value="Chemokine_CC"/>
    <property type="match status" value="1"/>
</dbReference>
<dbReference type="GO" id="GO:0005576">
    <property type="term" value="C:extracellular region"/>
    <property type="evidence" value="ECO:0007669"/>
    <property type="project" value="InterPro"/>
</dbReference>
<accession>A0A0B5D6D2</accession>
<reference evidence="3 4" key="1">
    <citation type="submission" date="2018-02" db="EMBL/GenBank/DDBJ databases">
        <title>Complete genome sequence of MneRV2, the pig-tailed macaque RV2 rhadinovirus, and evolutionary relationship with rhesus macaque RRV and human herpesvirus 8/KSHV.</title>
        <authorList>
            <person name="Rose T.M."/>
            <person name="Bruce A.G."/>
        </authorList>
    </citation>
    <scope>NUCLEOTIDE SEQUENCE [LARGE SCALE GENOMIC DNA]</scope>
    <source>
        <strain evidence="3 4">J97167</strain>
    </source>
</reference>
<dbReference type="InterPro" id="IPR039809">
    <property type="entry name" value="Chemokine_b/g/d"/>
</dbReference>
<proteinExistence type="predicted"/>
<dbReference type="Pfam" id="PF00048">
    <property type="entry name" value="IL8"/>
    <property type="match status" value="1"/>
</dbReference>
<dbReference type="PROSITE" id="PS51257">
    <property type="entry name" value="PROKAR_LIPOPROTEIN"/>
    <property type="match status" value="1"/>
</dbReference>
<evidence type="ECO:0000259" key="2">
    <source>
        <dbReference type="SMART" id="SM00199"/>
    </source>
</evidence>
<feature type="compositionally biased region" description="Basic residues" evidence="1">
    <location>
        <begin position="91"/>
        <end position="103"/>
    </location>
</feature>
<dbReference type="InterPro" id="IPR001811">
    <property type="entry name" value="Chemokine_IL8-like_dom"/>
</dbReference>
<organism evidence="3 4">
    <name type="scientific">macacine gammaherpesvirus 12</name>
    <dbReference type="NCBI Taxonomy" id="2560571"/>
    <lineage>
        <taxon>Viruses</taxon>
        <taxon>Duplodnaviria</taxon>
        <taxon>Heunggongvirae</taxon>
        <taxon>Peploviricota</taxon>
        <taxon>Herviviricetes</taxon>
        <taxon>Herpesvirales</taxon>
        <taxon>Orthoherpesviridae</taxon>
        <taxon>Gammaherpesvirinae</taxon>
        <taxon>Rhadinovirus</taxon>
        <taxon>Rhadinovirus macacinegamma12</taxon>
    </lineage>
</organism>
<feature type="region of interest" description="Disordered" evidence="1">
    <location>
        <begin position="84"/>
        <end position="120"/>
    </location>
</feature>
<dbReference type="GO" id="GO:0008009">
    <property type="term" value="F:chemokine activity"/>
    <property type="evidence" value="ECO:0007669"/>
    <property type="project" value="InterPro"/>
</dbReference>
<dbReference type="SUPFAM" id="SSF54117">
    <property type="entry name" value="Interleukin 8-like chemokines"/>
    <property type="match status" value="1"/>
</dbReference>
<dbReference type="KEGG" id="vg:65099544"/>
<evidence type="ECO:0000313" key="4">
    <source>
        <dbReference type="Proteomes" id="UP000297089"/>
    </source>
</evidence>
<sequence>MRGLVAGVFFAVFACVVDYAFPMGSMSGPAPEVCCLGYITKLPPPAAVATYYYTSSQCSLDAVILETPRGQKLCANPGDDGVRKLMQKVDKRPKRNKGRRTRRSLAEDASNDGLDSGSGF</sequence>